<dbReference type="CDD" id="cd07061">
    <property type="entry name" value="HP_HAP_like"/>
    <property type="match status" value="1"/>
</dbReference>
<dbReference type="EC" id="3.1.3.2" evidence="3"/>
<evidence type="ECO:0000313" key="10">
    <source>
        <dbReference type="EMBL" id="CAH1272225.1"/>
    </source>
</evidence>
<evidence type="ECO:0000256" key="1">
    <source>
        <dbReference type="ARBA" id="ARBA00000032"/>
    </source>
</evidence>
<dbReference type="EMBL" id="OV696693">
    <property type="protein sequence ID" value="CAH1272225.1"/>
    <property type="molecule type" value="Genomic_DNA"/>
</dbReference>
<reference evidence="10" key="1">
    <citation type="submission" date="2022-01" db="EMBL/GenBank/DDBJ databases">
        <authorList>
            <person name="Braso-Vives M."/>
        </authorList>
    </citation>
    <scope>NUCLEOTIDE SEQUENCE</scope>
</reference>
<dbReference type="Proteomes" id="UP000838412">
    <property type="component" value="Chromosome 8"/>
</dbReference>
<protein>
    <recommendedName>
        <fullName evidence="3">acid phosphatase</fullName>
        <ecNumber evidence="3">3.1.3.2</ecNumber>
    </recommendedName>
</protein>
<evidence type="ECO:0000256" key="8">
    <source>
        <dbReference type="SAM" id="Phobius"/>
    </source>
</evidence>
<accession>A0A8K0AD56</accession>
<dbReference type="Gene3D" id="3.40.50.1240">
    <property type="entry name" value="Phosphoglycerate mutase-like"/>
    <property type="match status" value="1"/>
</dbReference>
<sequence length="409" mass="46696">MACRLVLFLVLVALSLGSLDGAKGKKKDGQKFVQASVLFRHGDRSPTETFPNDVHQEDAWPQGFGFLSDIGIQQHHNLGEFFRKRYGKEGFGVLSEEFRRDELYVRSTDTDRTLMSAEANLDRLYPDQPIPIHTVRTGLDPLLRAFFLNCPRWTELMEEDFNSDDFKQKEKDSKEFMAFVVKKAGWGEPHGIMDAWRTQDPLLCEDAHNMTWPAWVTPDVYKRLTELTAYGSEINFRGDEKGRLMAGLLVNQIVSNMTTAQQEIQKNEKPYRLLVYSAHDIDISALMSALNVYNNLSPPYAACVIVELYRDTRGQFSVQILYRNDSSHEPYVLTVPGCDEFCPFDDFVELNDEVILSPDKWRRACELPPITWLSGFLYGVFAASIVLLAVLYLMSYLRQPASSGDKKSQ</sequence>
<dbReference type="AlphaFoldDB" id="A0A8K0AD56"/>
<feature type="signal peptide" evidence="9">
    <location>
        <begin position="1"/>
        <end position="17"/>
    </location>
</feature>
<dbReference type="SUPFAM" id="SSF53254">
    <property type="entry name" value="Phosphoglycerate mutase-like"/>
    <property type="match status" value="1"/>
</dbReference>
<keyword evidence="8" id="KW-1133">Transmembrane helix</keyword>
<organism evidence="10 11">
    <name type="scientific">Branchiostoma lanceolatum</name>
    <name type="common">Common lancelet</name>
    <name type="synonym">Amphioxus lanceolatum</name>
    <dbReference type="NCBI Taxonomy" id="7740"/>
    <lineage>
        <taxon>Eukaryota</taxon>
        <taxon>Metazoa</taxon>
        <taxon>Chordata</taxon>
        <taxon>Cephalochordata</taxon>
        <taxon>Leptocardii</taxon>
        <taxon>Amphioxiformes</taxon>
        <taxon>Branchiostomatidae</taxon>
        <taxon>Branchiostoma</taxon>
    </lineage>
</organism>
<dbReference type="InterPro" id="IPR050645">
    <property type="entry name" value="Histidine_acid_phosphatase"/>
</dbReference>
<evidence type="ECO:0000256" key="3">
    <source>
        <dbReference type="ARBA" id="ARBA00012646"/>
    </source>
</evidence>
<feature type="chain" id="PRO_5035439878" description="acid phosphatase" evidence="9">
    <location>
        <begin position="18"/>
        <end position="409"/>
    </location>
</feature>
<dbReference type="PANTHER" id="PTHR11567:SF211">
    <property type="entry name" value="PROSTATIC ACID PHOSPHATASE"/>
    <property type="match status" value="1"/>
</dbReference>
<evidence type="ECO:0000256" key="7">
    <source>
        <dbReference type="ARBA" id="ARBA00023180"/>
    </source>
</evidence>
<dbReference type="Pfam" id="PF00328">
    <property type="entry name" value="His_Phos_2"/>
    <property type="match status" value="1"/>
</dbReference>
<keyword evidence="8" id="KW-0812">Transmembrane</keyword>
<evidence type="ECO:0000256" key="4">
    <source>
        <dbReference type="ARBA" id="ARBA00022729"/>
    </source>
</evidence>
<keyword evidence="7" id="KW-0325">Glycoprotein</keyword>
<gene>
    <name evidence="10" type="primary">ACPP</name>
    <name evidence="10" type="ORF">BLAG_LOCUS23928</name>
</gene>
<evidence type="ECO:0000256" key="9">
    <source>
        <dbReference type="SAM" id="SignalP"/>
    </source>
</evidence>
<keyword evidence="8" id="KW-0472">Membrane</keyword>
<dbReference type="GO" id="GO:0003993">
    <property type="term" value="F:acid phosphatase activity"/>
    <property type="evidence" value="ECO:0007669"/>
    <property type="project" value="UniProtKB-EC"/>
</dbReference>
<dbReference type="OrthoDB" id="258392at2759"/>
<keyword evidence="5" id="KW-0378">Hydrolase</keyword>
<dbReference type="InterPro" id="IPR000560">
    <property type="entry name" value="His_Pase_clade-2"/>
</dbReference>
<keyword evidence="11" id="KW-1185">Reference proteome</keyword>
<evidence type="ECO:0000256" key="2">
    <source>
        <dbReference type="ARBA" id="ARBA00005375"/>
    </source>
</evidence>
<comment type="similarity">
    <text evidence="2">Belongs to the histidine acid phosphatase family.</text>
</comment>
<proteinExistence type="inferred from homology"/>
<name>A0A8K0AD56_BRALA</name>
<evidence type="ECO:0000256" key="6">
    <source>
        <dbReference type="ARBA" id="ARBA00023157"/>
    </source>
</evidence>
<comment type="catalytic activity">
    <reaction evidence="1">
        <text>a phosphate monoester + H2O = an alcohol + phosphate</text>
        <dbReference type="Rhea" id="RHEA:15017"/>
        <dbReference type="ChEBI" id="CHEBI:15377"/>
        <dbReference type="ChEBI" id="CHEBI:30879"/>
        <dbReference type="ChEBI" id="CHEBI:43474"/>
        <dbReference type="ChEBI" id="CHEBI:67140"/>
        <dbReference type="EC" id="3.1.3.2"/>
    </reaction>
</comment>
<keyword evidence="6" id="KW-1015">Disulfide bond</keyword>
<feature type="transmembrane region" description="Helical" evidence="8">
    <location>
        <begin position="372"/>
        <end position="397"/>
    </location>
</feature>
<evidence type="ECO:0000313" key="11">
    <source>
        <dbReference type="Proteomes" id="UP000838412"/>
    </source>
</evidence>
<dbReference type="InterPro" id="IPR029033">
    <property type="entry name" value="His_PPase_superfam"/>
</dbReference>
<keyword evidence="4 9" id="KW-0732">Signal</keyword>
<dbReference type="PANTHER" id="PTHR11567">
    <property type="entry name" value="ACID PHOSPHATASE-RELATED"/>
    <property type="match status" value="1"/>
</dbReference>
<evidence type="ECO:0000256" key="5">
    <source>
        <dbReference type="ARBA" id="ARBA00022801"/>
    </source>
</evidence>